<accession>A0A8S2GJV1</accession>
<evidence type="ECO:0000313" key="3">
    <source>
        <dbReference type="EMBL" id="CAF3526468.1"/>
    </source>
</evidence>
<feature type="region of interest" description="Disordered" evidence="1">
    <location>
        <begin position="83"/>
        <end position="143"/>
    </location>
</feature>
<feature type="compositionally biased region" description="Polar residues" evidence="1">
    <location>
        <begin position="201"/>
        <end position="221"/>
    </location>
</feature>
<evidence type="ECO:0000313" key="2">
    <source>
        <dbReference type="EMBL" id="CAF0748152.1"/>
    </source>
</evidence>
<evidence type="ECO:0000256" key="1">
    <source>
        <dbReference type="SAM" id="MobiDB-lite"/>
    </source>
</evidence>
<comment type="caution">
    <text evidence="3">The sequence shown here is derived from an EMBL/GenBank/DDBJ whole genome shotgun (WGS) entry which is preliminary data.</text>
</comment>
<reference evidence="3" key="1">
    <citation type="submission" date="2021-02" db="EMBL/GenBank/DDBJ databases">
        <authorList>
            <person name="Nowell W R."/>
        </authorList>
    </citation>
    <scope>NUCLEOTIDE SEQUENCE</scope>
</reference>
<gene>
    <name evidence="2" type="ORF">OVA965_LOCUS1849</name>
    <name evidence="3" type="ORF">TMI583_LOCUS1849</name>
</gene>
<feature type="region of interest" description="Disordered" evidence="1">
    <location>
        <begin position="201"/>
        <end position="230"/>
    </location>
</feature>
<dbReference type="Proteomes" id="UP000677228">
    <property type="component" value="Unassembled WGS sequence"/>
</dbReference>
<proteinExistence type="predicted"/>
<evidence type="ECO:0008006" key="5">
    <source>
        <dbReference type="Google" id="ProtNLM"/>
    </source>
</evidence>
<dbReference type="PANTHER" id="PTHR13555:SF5">
    <property type="entry name" value="ZINC-FINGER OF A C2HC-TYPE"/>
    <property type="match status" value="1"/>
</dbReference>
<sequence>MYQKKHQAICRKILTNKRKTFDAGKQRATDSDIPYAATKKTLQIYTGQIRPQDEKSKYKKPNWRERHQSLIKSIREARSVTQAIKSGGPLPKFRPTEIPSGLHSQEPPTNDVYGNGYKHSNSAPTLHRQNHYPTYNDSTPSPLVERKQEGWGFKRLFSFMHKNDQQQPPPPVNHYREYAAQEYDDDDNSYYSNSYDRSVTMRTGRTQENTNLNVRAQQRSTENSREVTNRRLKRLSPRPQPTAVQTRYINSGTNGYAQSTRQRPTAVIRGNGYNSSTSYRQQQQQQPQYMSAPKISRNCYECGATYAESAKFCNECGTRRT</sequence>
<dbReference type="InterPro" id="IPR026319">
    <property type="entry name" value="ZC2HC1A/B-like"/>
</dbReference>
<feature type="compositionally biased region" description="Polar residues" evidence="1">
    <location>
        <begin position="131"/>
        <end position="141"/>
    </location>
</feature>
<dbReference type="EMBL" id="CAJOBA010000367">
    <property type="protein sequence ID" value="CAF3526468.1"/>
    <property type="molecule type" value="Genomic_DNA"/>
</dbReference>
<dbReference type="EMBL" id="CAJNOK010000367">
    <property type="protein sequence ID" value="CAF0748152.1"/>
    <property type="molecule type" value="Genomic_DNA"/>
</dbReference>
<dbReference type="PANTHER" id="PTHR13555">
    <property type="entry name" value="C2H2 ZINC FINGER CGI-62-RELATED"/>
    <property type="match status" value="1"/>
</dbReference>
<evidence type="ECO:0000313" key="4">
    <source>
        <dbReference type="Proteomes" id="UP000682733"/>
    </source>
</evidence>
<feature type="region of interest" description="Disordered" evidence="1">
    <location>
        <begin position="269"/>
        <end position="289"/>
    </location>
</feature>
<organism evidence="3 4">
    <name type="scientific">Didymodactylos carnosus</name>
    <dbReference type="NCBI Taxonomy" id="1234261"/>
    <lineage>
        <taxon>Eukaryota</taxon>
        <taxon>Metazoa</taxon>
        <taxon>Spiralia</taxon>
        <taxon>Gnathifera</taxon>
        <taxon>Rotifera</taxon>
        <taxon>Eurotatoria</taxon>
        <taxon>Bdelloidea</taxon>
        <taxon>Philodinida</taxon>
        <taxon>Philodinidae</taxon>
        <taxon>Didymodactylos</taxon>
    </lineage>
</organism>
<dbReference type="AlphaFoldDB" id="A0A8S2GJV1"/>
<dbReference type="Proteomes" id="UP000682733">
    <property type="component" value="Unassembled WGS sequence"/>
</dbReference>
<name>A0A8S2GJV1_9BILA</name>
<protein>
    <recommendedName>
        <fullName evidence="5">Zinc-ribbon domain-containing protein</fullName>
    </recommendedName>
</protein>